<sequence length="232" mass="24815">MRFHGIIASALPLLASVASTLAWVSQLDDSDQFVSRYADRVDALSSRFADYDDELSARNNGFGIDSAYDLRSLTDYELRSLVDNLDDYLEARARNNRAQARRNPRLTKSEQKVRKDAVRSQVQTNQANKAASGNRHRIPRPNMRKGDPKSAKSLAGQGAANKAQKDRKAAGRDRFAAARRGAAHPGLLGQMAATAGGVAVGSAVGHTIGGGSSHAAQAAGAPAPATPPRRWK</sequence>
<evidence type="ECO:0000313" key="3">
    <source>
        <dbReference type="EMBL" id="TEB20361.1"/>
    </source>
</evidence>
<feature type="region of interest" description="Disordered" evidence="1">
    <location>
        <begin position="202"/>
        <end position="232"/>
    </location>
</feature>
<evidence type="ECO:0000256" key="2">
    <source>
        <dbReference type="SAM" id="SignalP"/>
    </source>
</evidence>
<evidence type="ECO:0000313" key="4">
    <source>
        <dbReference type="Proteomes" id="UP000298030"/>
    </source>
</evidence>
<feature type="compositionally biased region" description="Polar residues" evidence="1">
    <location>
        <begin position="120"/>
        <end position="131"/>
    </location>
</feature>
<feature type="chain" id="PRO_5021467566" evidence="2">
    <location>
        <begin position="23"/>
        <end position="232"/>
    </location>
</feature>
<feature type="compositionally biased region" description="Low complexity" evidence="1">
    <location>
        <begin position="213"/>
        <end position="223"/>
    </location>
</feature>
<feature type="compositionally biased region" description="Basic and acidic residues" evidence="1">
    <location>
        <begin position="107"/>
        <end position="118"/>
    </location>
</feature>
<feature type="compositionally biased region" description="Basic residues" evidence="1">
    <location>
        <begin position="134"/>
        <end position="143"/>
    </location>
</feature>
<name>A0A4Y7SEW4_COPMI</name>
<dbReference type="EMBL" id="QPFP01000143">
    <property type="protein sequence ID" value="TEB20361.1"/>
    <property type="molecule type" value="Genomic_DNA"/>
</dbReference>
<comment type="caution">
    <text evidence="3">The sequence shown here is derived from an EMBL/GenBank/DDBJ whole genome shotgun (WGS) entry which is preliminary data.</text>
</comment>
<evidence type="ECO:0000256" key="1">
    <source>
        <dbReference type="SAM" id="MobiDB-lite"/>
    </source>
</evidence>
<dbReference type="Proteomes" id="UP000298030">
    <property type="component" value="Unassembled WGS sequence"/>
</dbReference>
<reference evidence="3 4" key="1">
    <citation type="journal article" date="2019" name="Nat. Ecol. Evol.">
        <title>Megaphylogeny resolves global patterns of mushroom evolution.</title>
        <authorList>
            <person name="Varga T."/>
            <person name="Krizsan K."/>
            <person name="Foldi C."/>
            <person name="Dima B."/>
            <person name="Sanchez-Garcia M."/>
            <person name="Sanchez-Ramirez S."/>
            <person name="Szollosi G.J."/>
            <person name="Szarkandi J.G."/>
            <person name="Papp V."/>
            <person name="Albert L."/>
            <person name="Andreopoulos W."/>
            <person name="Angelini C."/>
            <person name="Antonin V."/>
            <person name="Barry K.W."/>
            <person name="Bougher N.L."/>
            <person name="Buchanan P."/>
            <person name="Buyck B."/>
            <person name="Bense V."/>
            <person name="Catcheside P."/>
            <person name="Chovatia M."/>
            <person name="Cooper J."/>
            <person name="Damon W."/>
            <person name="Desjardin D."/>
            <person name="Finy P."/>
            <person name="Geml J."/>
            <person name="Haridas S."/>
            <person name="Hughes K."/>
            <person name="Justo A."/>
            <person name="Karasinski D."/>
            <person name="Kautmanova I."/>
            <person name="Kiss B."/>
            <person name="Kocsube S."/>
            <person name="Kotiranta H."/>
            <person name="LaButti K.M."/>
            <person name="Lechner B.E."/>
            <person name="Liimatainen K."/>
            <person name="Lipzen A."/>
            <person name="Lukacs Z."/>
            <person name="Mihaltcheva S."/>
            <person name="Morgado L.N."/>
            <person name="Niskanen T."/>
            <person name="Noordeloos M.E."/>
            <person name="Ohm R.A."/>
            <person name="Ortiz-Santana B."/>
            <person name="Ovrebo C."/>
            <person name="Racz N."/>
            <person name="Riley R."/>
            <person name="Savchenko A."/>
            <person name="Shiryaev A."/>
            <person name="Soop K."/>
            <person name="Spirin V."/>
            <person name="Szebenyi C."/>
            <person name="Tomsovsky M."/>
            <person name="Tulloss R.E."/>
            <person name="Uehling J."/>
            <person name="Grigoriev I.V."/>
            <person name="Vagvolgyi C."/>
            <person name="Papp T."/>
            <person name="Martin F.M."/>
            <person name="Miettinen O."/>
            <person name="Hibbett D.S."/>
            <person name="Nagy L.G."/>
        </authorList>
    </citation>
    <scope>NUCLEOTIDE SEQUENCE [LARGE SCALE GENOMIC DNA]</scope>
    <source>
        <strain evidence="3 4">FP101781</strain>
    </source>
</reference>
<gene>
    <name evidence="3" type="ORF">FA13DRAFT_1820229</name>
</gene>
<dbReference type="STRING" id="71717.A0A4Y7SEW4"/>
<feature type="region of interest" description="Disordered" evidence="1">
    <location>
        <begin position="95"/>
        <end position="185"/>
    </location>
</feature>
<organism evidence="3 4">
    <name type="scientific">Coprinellus micaceus</name>
    <name type="common">Glistening ink-cap mushroom</name>
    <name type="synonym">Coprinus micaceus</name>
    <dbReference type="NCBI Taxonomy" id="71717"/>
    <lineage>
        <taxon>Eukaryota</taxon>
        <taxon>Fungi</taxon>
        <taxon>Dikarya</taxon>
        <taxon>Basidiomycota</taxon>
        <taxon>Agaricomycotina</taxon>
        <taxon>Agaricomycetes</taxon>
        <taxon>Agaricomycetidae</taxon>
        <taxon>Agaricales</taxon>
        <taxon>Agaricineae</taxon>
        <taxon>Psathyrellaceae</taxon>
        <taxon>Coprinellus</taxon>
    </lineage>
</organism>
<keyword evidence="4" id="KW-1185">Reference proteome</keyword>
<accession>A0A4Y7SEW4</accession>
<proteinExistence type="predicted"/>
<keyword evidence="2" id="KW-0732">Signal</keyword>
<protein>
    <submittedName>
        <fullName evidence="3">Uncharacterized protein</fullName>
    </submittedName>
</protein>
<feature type="compositionally biased region" description="Basic and acidic residues" evidence="1">
    <location>
        <begin position="163"/>
        <end position="176"/>
    </location>
</feature>
<feature type="signal peptide" evidence="2">
    <location>
        <begin position="1"/>
        <end position="22"/>
    </location>
</feature>
<dbReference type="AlphaFoldDB" id="A0A4Y7SEW4"/>